<dbReference type="PANTHER" id="PTHR21367:SF1">
    <property type="entry name" value="ARGINYL-TRNA--PROTEIN TRANSFERASE 1"/>
    <property type="match status" value="1"/>
</dbReference>
<organism evidence="3 4">
    <name type="scientific">Friedmanniomyces endolithicus</name>
    <dbReference type="NCBI Taxonomy" id="329885"/>
    <lineage>
        <taxon>Eukaryota</taxon>
        <taxon>Fungi</taxon>
        <taxon>Dikarya</taxon>
        <taxon>Ascomycota</taxon>
        <taxon>Pezizomycotina</taxon>
        <taxon>Dothideomycetes</taxon>
        <taxon>Dothideomycetidae</taxon>
        <taxon>Mycosphaerellales</taxon>
        <taxon>Teratosphaeriaceae</taxon>
        <taxon>Friedmanniomyces</taxon>
    </lineage>
</organism>
<dbReference type="PANTHER" id="PTHR21367">
    <property type="entry name" value="ARGININE-TRNA-PROTEIN TRANSFERASE 1"/>
    <property type="match status" value="1"/>
</dbReference>
<evidence type="ECO:0000313" key="3">
    <source>
        <dbReference type="EMBL" id="TKA45050.1"/>
    </source>
</evidence>
<dbReference type="GO" id="GO:0004057">
    <property type="term" value="F:arginyl-tRNA--protein transferase activity"/>
    <property type="evidence" value="ECO:0007669"/>
    <property type="project" value="InterPro"/>
</dbReference>
<accession>A0A4U0V875</accession>
<reference evidence="3 4" key="1">
    <citation type="submission" date="2017-03" db="EMBL/GenBank/DDBJ databases">
        <title>Genomes of endolithic fungi from Antarctica.</title>
        <authorList>
            <person name="Coleine C."/>
            <person name="Masonjones S."/>
            <person name="Stajich J.E."/>
        </authorList>
    </citation>
    <scope>NUCLEOTIDE SEQUENCE [LARGE SCALE GENOMIC DNA]</scope>
    <source>
        <strain evidence="3 4">CCFEE 5311</strain>
    </source>
</reference>
<evidence type="ECO:0000256" key="1">
    <source>
        <dbReference type="SAM" id="MobiDB-lite"/>
    </source>
</evidence>
<dbReference type="STRING" id="329885.A0A4U0V875"/>
<dbReference type="OrthoDB" id="74183at2759"/>
<feature type="compositionally biased region" description="Basic and acidic residues" evidence="1">
    <location>
        <begin position="315"/>
        <end position="330"/>
    </location>
</feature>
<comment type="caution">
    <text evidence="3">The sequence shown here is derived from an EMBL/GenBank/DDBJ whole genome shotgun (WGS) entry which is preliminary data.</text>
</comment>
<dbReference type="InterPro" id="IPR007472">
    <property type="entry name" value="N-end_Aminoacyl_Trfase_C"/>
</dbReference>
<gene>
    <name evidence="3" type="ORF">B0A54_03344</name>
</gene>
<evidence type="ECO:0000313" key="4">
    <source>
        <dbReference type="Proteomes" id="UP000310066"/>
    </source>
</evidence>
<sequence>MQFRRILLYQEQVIMYHPLSDADGQRMEEVGHSLLLAGRLKVMLSSLYDTANRDQRQSLHRWNRYVLGEKYIDEVKRRHPKSKAEKKHENNSFDLITSIHESEAQILDSDVEPEHVFEVTLEPDSYTNDKFALFSNYQRHVHHESDSDITREGFKRFLCGSPLHRHADAADGKPLGSYHQCYRLDGRLIAMSVLDLLPHAVSGVYFLYHSDFEKWSFGKLSALRETALALEQGYEYYYMGYYIHCCKKMRYKGDYKPQYVLDYYSWEWDVLDDEMRVLMDRRKYASMSVERKRKGKAVDERPAVEFSGSTNGTPHDAKDTSAEPDHHPLKEEDDLEEDRTRYPTPLAASRSKLSLLDLGMPGVLTLAQVRANVDLDRMRLQLSGRAGSNVHEMREIVSWDDGSELETGSIKGQVAEFAAALGAEVAGSVVMDFSWG</sequence>
<dbReference type="Pfam" id="PF04377">
    <property type="entry name" value="ATE_C"/>
    <property type="match status" value="1"/>
</dbReference>
<dbReference type="GO" id="GO:0005737">
    <property type="term" value="C:cytoplasm"/>
    <property type="evidence" value="ECO:0007669"/>
    <property type="project" value="TreeGrafter"/>
</dbReference>
<dbReference type="Proteomes" id="UP000310066">
    <property type="component" value="Unassembled WGS sequence"/>
</dbReference>
<feature type="domain" description="N-end rule aminoacyl transferase C-terminal" evidence="2">
    <location>
        <begin position="130"/>
        <end position="262"/>
    </location>
</feature>
<dbReference type="InterPro" id="IPR016181">
    <property type="entry name" value="Acyl_CoA_acyltransferase"/>
</dbReference>
<proteinExistence type="predicted"/>
<feature type="region of interest" description="Disordered" evidence="1">
    <location>
        <begin position="295"/>
        <end position="340"/>
    </location>
</feature>
<dbReference type="InterPro" id="IPR030700">
    <property type="entry name" value="N-end_Aminoacyl_Trfase"/>
</dbReference>
<dbReference type="SUPFAM" id="SSF55729">
    <property type="entry name" value="Acyl-CoA N-acyltransferases (Nat)"/>
    <property type="match status" value="1"/>
</dbReference>
<name>A0A4U0V875_9PEZI</name>
<dbReference type="AlphaFoldDB" id="A0A4U0V875"/>
<dbReference type="EMBL" id="NAJP01000013">
    <property type="protein sequence ID" value="TKA45050.1"/>
    <property type="molecule type" value="Genomic_DNA"/>
</dbReference>
<protein>
    <recommendedName>
        <fullName evidence="2">N-end rule aminoacyl transferase C-terminal domain-containing protein</fullName>
    </recommendedName>
</protein>
<evidence type="ECO:0000259" key="2">
    <source>
        <dbReference type="Pfam" id="PF04377"/>
    </source>
</evidence>